<sequence>MQCLCGSGLDYEQCCGPLLAGTRPAASPEALMRSRYTAFALNNYDYVYETTDPERRDLFDHDANRAWMSSSTFTGLEVLSHSQRGSKGTVEFIARFRRDGGPEQRHHERSQFRKHRGRWYFSDGETVES</sequence>
<dbReference type="EMBL" id="JXXE01000571">
    <property type="protein sequence ID" value="KIZ36556.1"/>
    <property type="molecule type" value="Genomic_DNA"/>
</dbReference>
<dbReference type="RefSeq" id="WP_044416752.1">
    <property type="nucleotide sequence ID" value="NZ_JXXE01000571.1"/>
</dbReference>
<dbReference type="Proteomes" id="UP000032515">
    <property type="component" value="Unassembled WGS sequence"/>
</dbReference>
<dbReference type="OrthoDB" id="21421at2"/>
<gene>
    <name evidence="2" type="ORF">OO17_24605</name>
</gene>
<accession>A0A0D7E7I8</accession>
<dbReference type="AlphaFoldDB" id="A0A0D7E7I8"/>
<evidence type="ECO:0000313" key="3">
    <source>
        <dbReference type="Proteomes" id="UP000032515"/>
    </source>
</evidence>
<evidence type="ECO:0000313" key="2">
    <source>
        <dbReference type="EMBL" id="KIZ36556.1"/>
    </source>
</evidence>
<dbReference type="SUPFAM" id="SSF54427">
    <property type="entry name" value="NTF2-like"/>
    <property type="match status" value="1"/>
</dbReference>
<name>A0A0D7E7I8_RHOPL</name>
<evidence type="ECO:0000259" key="1">
    <source>
        <dbReference type="Pfam" id="PF17775"/>
    </source>
</evidence>
<protein>
    <submittedName>
        <fullName evidence="2">Zinc chelation protein SecC</fullName>
    </submittedName>
</protein>
<dbReference type="PANTHER" id="PTHR33747:SF1">
    <property type="entry name" value="ADENYLATE CYCLASE-ASSOCIATED CAP C-TERMINAL DOMAIN-CONTAINING PROTEIN"/>
    <property type="match status" value="1"/>
</dbReference>
<dbReference type="Pfam" id="PF02810">
    <property type="entry name" value="SEC-C"/>
    <property type="match status" value="1"/>
</dbReference>
<feature type="domain" description="YchJ-like middle NTF2-like" evidence="1">
    <location>
        <begin position="27"/>
        <end position="124"/>
    </location>
</feature>
<organism evidence="2 3">
    <name type="scientific">Rhodopseudomonas palustris</name>
    <dbReference type="NCBI Taxonomy" id="1076"/>
    <lineage>
        <taxon>Bacteria</taxon>
        <taxon>Pseudomonadati</taxon>
        <taxon>Pseudomonadota</taxon>
        <taxon>Alphaproteobacteria</taxon>
        <taxon>Hyphomicrobiales</taxon>
        <taxon>Nitrobacteraceae</taxon>
        <taxon>Rhodopseudomonas</taxon>
    </lineage>
</organism>
<dbReference type="InterPro" id="IPR032710">
    <property type="entry name" value="NTF2-like_dom_sf"/>
</dbReference>
<dbReference type="InterPro" id="IPR004027">
    <property type="entry name" value="SEC_C_motif"/>
</dbReference>
<dbReference type="Pfam" id="PF17775">
    <property type="entry name" value="YchJ_M-like"/>
    <property type="match status" value="1"/>
</dbReference>
<dbReference type="Gene3D" id="3.10.450.50">
    <property type="match status" value="1"/>
</dbReference>
<reference evidence="2 3" key="1">
    <citation type="submission" date="2014-11" db="EMBL/GenBank/DDBJ databases">
        <title>Genomics and ecophysiology of heterotrophic nitrogen fixing bacteria isolated from estuarine surface water.</title>
        <authorList>
            <person name="Bentzon-Tilia M."/>
            <person name="Severin I."/>
            <person name="Hansen L.H."/>
            <person name="Riemann L."/>
        </authorList>
    </citation>
    <scope>NUCLEOTIDE SEQUENCE [LARGE SCALE GENOMIC DNA]</scope>
    <source>
        <strain evidence="2 3">BAL398</strain>
    </source>
</reference>
<dbReference type="PANTHER" id="PTHR33747">
    <property type="entry name" value="UPF0225 PROTEIN SCO1677"/>
    <property type="match status" value="1"/>
</dbReference>
<dbReference type="InterPro" id="IPR048469">
    <property type="entry name" value="YchJ-like_M"/>
</dbReference>
<comment type="caution">
    <text evidence="2">The sequence shown here is derived from an EMBL/GenBank/DDBJ whole genome shotgun (WGS) entry which is preliminary data.</text>
</comment>
<dbReference type="PATRIC" id="fig|1076.23.peg.5972"/>
<proteinExistence type="predicted"/>